<sequence>MPQIVPSAGFTPPCDYSNFADSFDLLLLPEEDLPPPTTFYSTPSPPMPCGAKPKISTTFYRCASLKKPWWKNAGESYRKGNNVIWDQVCRLSESSQLIMQVFSFIILGNEEVKDLFKFFQLYYDTVVYSLQKKNK</sequence>
<reference evidence="1 2" key="1">
    <citation type="journal article" date="2018" name="Elife">
        <title>Firefly genomes illuminate parallel origins of bioluminescence in beetles.</title>
        <authorList>
            <person name="Fallon T.R."/>
            <person name="Lower S.E."/>
            <person name="Chang C.H."/>
            <person name="Bessho-Uehara M."/>
            <person name="Martin G.J."/>
            <person name="Bewick A.J."/>
            <person name="Behringer M."/>
            <person name="Debat H.J."/>
            <person name="Wong I."/>
            <person name="Day J.C."/>
            <person name="Suvorov A."/>
            <person name="Silva C.J."/>
            <person name="Stanger-Hall K.F."/>
            <person name="Hall D.W."/>
            <person name="Schmitz R.J."/>
            <person name="Nelson D.R."/>
            <person name="Lewis S.M."/>
            <person name="Shigenobu S."/>
            <person name="Bybee S.M."/>
            <person name="Larracuente A.M."/>
            <person name="Oba Y."/>
            <person name="Weng J.K."/>
        </authorList>
    </citation>
    <scope>NUCLEOTIDE SEQUENCE [LARGE SCALE GENOMIC DNA]</scope>
    <source>
        <strain evidence="1">1611_PpyrPB1</strain>
        <tissue evidence="1">Whole body</tissue>
    </source>
</reference>
<evidence type="ECO:0000313" key="2">
    <source>
        <dbReference type="Proteomes" id="UP000327044"/>
    </source>
</evidence>
<name>A0A5N4AC75_PHOPY</name>
<dbReference type="AlphaFoldDB" id="A0A5N4AC75"/>
<organism evidence="1 2">
    <name type="scientific">Photinus pyralis</name>
    <name type="common">Common eastern firefly</name>
    <name type="synonym">Lampyris pyralis</name>
    <dbReference type="NCBI Taxonomy" id="7054"/>
    <lineage>
        <taxon>Eukaryota</taxon>
        <taxon>Metazoa</taxon>
        <taxon>Ecdysozoa</taxon>
        <taxon>Arthropoda</taxon>
        <taxon>Hexapoda</taxon>
        <taxon>Insecta</taxon>
        <taxon>Pterygota</taxon>
        <taxon>Neoptera</taxon>
        <taxon>Endopterygota</taxon>
        <taxon>Coleoptera</taxon>
        <taxon>Polyphaga</taxon>
        <taxon>Elateriformia</taxon>
        <taxon>Elateroidea</taxon>
        <taxon>Lampyridae</taxon>
        <taxon>Lampyrinae</taxon>
        <taxon>Photinus</taxon>
    </lineage>
</organism>
<gene>
    <name evidence="1" type="ORF">PPYR_11764</name>
</gene>
<protein>
    <submittedName>
        <fullName evidence="1">Uncharacterized protein</fullName>
    </submittedName>
</protein>
<keyword evidence="2" id="KW-1185">Reference proteome</keyword>
<proteinExistence type="predicted"/>
<dbReference type="EMBL" id="VVIM01000008">
    <property type="protein sequence ID" value="KAB0794925.1"/>
    <property type="molecule type" value="Genomic_DNA"/>
</dbReference>
<dbReference type="Proteomes" id="UP000327044">
    <property type="component" value="Unassembled WGS sequence"/>
</dbReference>
<evidence type="ECO:0000313" key="1">
    <source>
        <dbReference type="EMBL" id="KAB0794925.1"/>
    </source>
</evidence>
<dbReference type="InParanoid" id="A0A5N4AC75"/>
<comment type="caution">
    <text evidence="1">The sequence shown here is derived from an EMBL/GenBank/DDBJ whole genome shotgun (WGS) entry which is preliminary data.</text>
</comment>
<accession>A0A5N4AC75</accession>